<proteinExistence type="predicted"/>
<dbReference type="EMBL" id="CP059733">
    <property type="protein sequence ID" value="WDE03525.1"/>
    <property type="molecule type" value="Genomic_DNA"/>
</dbReference>
<dbReference type="PANTHER" id="PTHR43798">
    <property type="entry name" value="MONOACYLGLYCEROL LIPASE"/>
    <property type="match status" value="1"/>
</dbReference>
<dbReference type="Gene3D" id="3.40.50.1820">
    <property type="entry name" value="alpha/beta hydrolase"/>
    <property type="match status" value="1"/>
</dbReference>
<name>A0AAF0C7U3_9GAMM</name>
<dbReference type="Proteomes" id="UP000032352">
    <property type="component" value="Chromosome"/>
</dbReference>
<keyword evidence="3" id="KW-1185">Reference proteome</keyword>
<organism evidence="2 3">
    <name type="scientific">Thalassomonas viridans</name>
    <dbReference type="NCBI Taxonomy" id="137584"/>
    <lineage>
        <taxon>Bacteria</taxon>
        <taxon>Pseudomonadati</taxon>
        <taxon>Pseudomonadota</taxon>
        <taxon>Gammaproteobacteria</taxon>
        <taxon>Alteromonadales</taxon>
        <taxon>Colwelliaceae</taxon>
        <taxon>Thalassomonas</taxon>
    </lineage>
</organism>
<dbReference type="InterPro" id="IPR050266">
    <property type="entry name" value="AB_hydrolase_sf"/>
</dbReference>
<dbReference type="InterPro" id="IPR029058">
    <property type="entry name" value="AB_hydrolase_fold"/>
</dbReference>
<evidence type="ECO:0000259" key="1">
    <source>
        <dbReference type="Pfam" id="PF00561"/>
    </source>
</evidence>
<gene>
    <name evidence="2" type="ORF">SG34_019305</name>
</gene>
<evidence type="ECO:0000313" key="3">
    <source>
        <dbReference type="Proteomes" id="UP000032352"/>
    </source>
</evidence>
<protein>
    <submittedName>
        <fullName evidence="2">Alpha/beta hydrolase</fullName>
    </submittedName>
</protein>
<dbReference type="PRINTS" id="PR00111">
    <property type="entry name" value="ABHYDROLASE"/>
</dbReference>
<dbReference type="KEGG" id="tvd:SG34_019305"/>
<dbReference type="GO" id="GO:0016020">
    <property type="term" value="C:membrane"/>
    <property type="evidence" value="ECO:0007669"/>
    <property type="project" value="TreeGrafter"/>
</dbReference>
<dbReference type="InterPro" id="IPR000639">
    <property type="entry name" value="Epox_hydrolase-like"/>
</dbReference>
<dbReference type="SUPFAM" id="SSF53474">
    <property type="entry name" value="alpha/beta-Hydrolases"/>
    <property type="match status" value="1"/>
</dbReference>
<dbReference type="RefSeq" id="WP_044840972.1">
    <property type="nucleotide sequence ID" value="NZ_CP059733.1"/>
</dbReference>
<reference evidence="2 3" key="2">
    <citation type="journal article" date="2022" name="Mar. Drugs">
        <title>Bioassay-Guided Fractionation Leads to the Detection of Cholic Acid Generated by the Rare Thalassomonas sp.</title>
        <authorList>
            <person name="Pheiffer F."/>
            <person name="Schneider Y.K."/>
            <person name="Hansen E.H."/>
            <person name="Andersen J.H."/>
            <person name="Isaksson J."/>
            <person name="Busche T."/>
            <person name="R C."/>
            <person name="Kalinowski J."/>
            <person name="Zyl L.V."/>
            <person name="Trindade M."/>
        </authorList>
    </citation>
    <scope>NUCLEOTIDE SEQUENCE [LARGE SCALE GENOMIC DNA]</scope>
    <source>
        <strain evidence="2 3">XOM25</strain>
    </source>
</reference>
<reference evidence="2 3" key="1">
    <citation type="journal article" date="2015" name="Genome Announc.">
        <title>Draft Genome Sequences of Marine Isolates of Thalassomonas viridans and Thalassomonas actiniarum.</title>
        <authorList>
            <person name="Olonade I."/>
            <person name="van Zyl L.J."/>
            <person name="Trindade M."/>
        </authorList>
    </citation>
    <scope>NUCLEOTIDE SEQUENCE [LARGE SCALE GENOMIC DNA]</scope>
    <source>
        <strain evidence="2 3">XOM25</strain>
    </source>
</reference>
<dbReference type="PANTHER" id="PTHR43798:SF33">
    <property type="entry name" value="HYDROLASE, PUTATIVE (AFU_ORTHOLOGUE AFUA_2G14860)-RELATED"/>
    <property type="match status" value="1"/>
</dbReference>
<feature type="domain" description="AB hydrolase-1" evidence="1">
    <location>
        <begin position="32"/>
        <end position="272"/>
    </location>
</feature>
<dbReference type="AlphaFoldDB" id="A0AAF0C7U3"/>
<dbReference type="InterPro" id="IPR000073">
    <property type="entry name" value="AB_hydrolase_1"/>
</dbReference>
<accession>A0AAF0C7U3</accession>
<sequence>MVQEIKDLTKVCYDLGQQELHGLTCGKAQDEIVLCLHGWLDNAASFLPLMPYLPGKKVIAIDWPGHGLSSHRSADAYYHFIDWVYDLLQLFEVNRWGAVDIVAHSMGGMIASAFAATFPEKVKSLTLIDSIGFINANAEQTTKQLRQGMLSRLQGKKKQKNLHTSEESAINARVSVSDLRYQDAELIVKRGLKKSGDGYIWRADSRLRMISPYRLTLGQAEQLIRDIDVPVQLIYGEQGVDMVASGIKHFGPLFKNFTAYALPGGHHVHMEQPQQTAEKILAFIGHR</sequence>
<evidence type="ECO:0000313" key="2">
    <source>
        <dbReference type="EMBL" id="WDE03525.1"/>
    </source>
</evidence>
<dbReference type="PRINTS" id="PR00412">
    <property type="entry name" value="EPOXHYDRLASE"/>
</dbReference>
<keyword evidence="2" id="KW-0378">Hydrolase</keyword>
<dbReference type="GO" id="GO:0016787">
    <property type="term" value="F:hydrolase activity"/>
    <property type="evidence" value="ECO:0007669"/>
    <property type="project" value="UniProtKB-KW"/>
</dbReference>
<dbReference type="Pfam" id="PF00561">
    <property type="entry name" value="Abhydrolase_1"/>
    <property type="match status" value="1"/>
</dbReference>